<dbReference type="GO" id="GO:0003723">
    <property type="term" value="F:RNA binding"/>
    <property type="evidence" value="ECO:0007669"/>
    <property type="project" value="UniProtKB-UniRule"/>
</dbReference>
<comment type="subcellular location">
    <subcellularLocation>
        <location evidence="1">Nucleus</location>
    </subcellularLocation>
</comment>
<dbReference type="FunFam" id="3.30.70.330:FF:000895">
    <property type="entry name" value="Hsh49p"/>
    <property type="match status" value="1"/>
</dbReference>
<comment type="caution">
    <text evidence="13">The sequence shown here is derived from an EMBL/GenBank/DDBJ whole genome shotgun (WGS) entry which is preliminary data.</text>
</comment>
<dbReference type="InterPro" id="IPR042099">
    <property type="entry name" value="ANL_N_sf"/>
</dbReference>
<dbReference type="GO" id="GO:0004467">
    <property type="term" value="F:long-chain fatty acid-CoA ligase activity"/>
    <property type="evidence" value="ECO:0007669"/>
    <property type="project" value="UniProtKB-EC"/>
</dbReference>
<evidence type="ECO:0000256" key="7">
    <source>
        <dbReference type="ARBA" id="ARBA00022884"/>
    </source>
</evidence>
<dbReference type="GO" id="GO:0005886">
    <property type="term" value="C:plasma membrane"/>
    <property type="evidence" value="ECO:0007669"/>
    <property type="project" value="TreeGrafter"/>
</dbReference>
<evidence type="ECO:0000256" key="4">
    <source>
        <dbReference type="ARBA" id="ARBA00022737"/>
    </source>
</evidence>
<dbReference type="InterPro" id="IPR000504">
    <property type="entry name" value="RRM_dom"/>
</dbReference>
<sequence>MAPYQYNVIVGDPENEHETAPRRNQRSAKAPVTTPRDIQCDSVFELVTECCKRYKNNNCMGWRNITDIHEETKTVTKTINGKKQDVEKTWLYYELTPYQYIKFSQLEQNMIYLGKGLVHIGLTPASNDKLHIYASTSHKWMQMYLGSQSQNIPIVTAYDTLGAKGLIHSIQQTESSAIFTDNALLPTLIEPLKTCLNIKYVIHSEIINPNDKRQNGKIFKSANEAKEEILKLRPDIRFYSFDEILQFGKDNNDTIEIHKPEPQDLSCIMYTSGSTGDPKGVVLTHANIIAGVGGADVPVSRFVQSTDRLICFLPLAHIFELAFELLSILWGSCIGYANVKTLTKTSVRNCEGDLVAFKPTIMVGVAAVWETVKKGIIQQVNQLPMPMRKIFWVAYHTKSGLDRFRLPGGGLIASLIFKKIRAATGGNLRVALNGGSPLSESTQRFLTNLICPILIGYGLTETVANTCILDPANFEFGVAGDLTGSVTVKLVDVDELGYFAKNNQGEIWIKGACVTSEYYKNPEETAKAITKDGWFMTGDIGQWEPNGHLKVIDRKKNLVKTLNGEYIALEKLESIYRSNQYVQNICVYADQTKVKPIGIIVPNHKPLIALAKKLNIISSNDKLEDEEEIGHHFQDSRLQNAVLQDLLATAKEQGLVGIELIAGCVFAPEEWTPQNGYVTSAQKLKRKKILDEVRDQVEKFGLEEYRKKKKTDKLLKLVCGAVMDTPIMNSNIDTSVYVGNIDPRVTKEQLYELFIQVAPVVNIKYPKDKILQKYQGYAFIQFETEKDVEYVIKLLHNTVSLYDRLLKIRKSAVNTKKIIYTTDSKNINKSNISSFNSNDKLEPPVAKLFVKGLDESIDDKSLQSYFNKLGPLYRSPEFFYVHNNSIRCAFIYYKNYKDADEAINKLNKQLLANKVITIEYAFKENNRSQKYGNDIDRLLNKEALKNGFTNAAVPLHGQENVAAYGLGGAMIVGALAFLI</sequence>
<evidence type="ECO:0000259" key="12">
    <source>
        <dbReference type="PROSITE" id="PS50102"/>
    </source>
</evidence>
<dbReference type="InterPro" id="IPR000873">
    <property type="entry name" value="AMP-dep_synth/lig_dom"/>
</dbReference>
<reference evidence="14" key="1">
    <citation type="submission" date="2023-07" db="EMBL/GenBank/DDBJ databases">
        <title>A draft genome of Kazachstania heterogenica Y-27499.</title>
        <authorList>
            <person name="Donic C."/>
            <person name="Kralova J.S."/>
            <person name="Fidel L."/>
            <person name="Ben-Dor S."/>
            <person name="Jung S."/>
        </authorList>
    </citation>
    <scope>NUCLEOTIDE SEQUENCE [LARGE SCALE GENOMIC DNA]</scope>
    <source>
        <strain evidence="14">Y27499</strain>
    </source>
</reference>
<keyword evidence="4" id="KW-0677">Repeat</keyword>
<evidence type="ECO:0000313" key="14">
    <source>
        <dbReference type="Proteomes" id="UP001306508"/>
    </source>
</evidence>
<keyword evidence="8" id="KW-0539">Nucleus</keyword>
<dbReference type="GO" id="GO:0035336">
    <property type="term" value="P:long-chain fatty-acyl-CoA metabolic process"/>
    <property type="evidence" value="ECO:0007669"/>
    <property type="project" value="TreeGrafter"/>
</dbReference>
<keyword evidence="5" id="KW-0547">Nucleotide-binding</keyword>
<dbReference type="Proteomes" id="UP001306508">
    <property type="component" value="Unassembled WGS sequence"/>
</dbReference>
<dbReference type="GO" id="GO:0000398">
    <property type="term" value="P:mRNA splicing, via spliceosome"/>
    <property type="evidence" value="ECO:0007669"/>
    <property type="project" value="UniProtKB-ARBA"/>
</dbReference>
<protein>
    <recommendedName>
        <fullName evidence="12">RRM domain-containing protein</fullName>
    </recommendedName>
</protein>
<feature type="domain" description="RRM" evidence="12">
    <location>
        <begin position="846"/>
        <end position="923"/>
    </location>
</feature>
<dbReference type="PROSITE" id="PS00455">
    <property type="entry name" value="AMP_BINDING"/>
    <property type="match status" value="1"/>
</dbReference>
<dbReference type="GO" id="GO:0005686">
    <property type="term" value="C:U2 snRNP"/>
    <property type="evidence" value="ECO:0007669"/>
    <property type="project" value="UniProtKB-ARBA"/>
</dbReference>
<keyword evidence="7 10" id="KW-0694">RNA-binding</keyword>
<dbReference type="SUPFAM" id="SSF56801">
    <property type="entry name" value="Acetyl-CoA synthetase-like"/>
    <property type="match status" value="1"/>
</dbReference>
<dbReference type="AlphaFoldDB" id="A0AAN7WHU2"/>
<evidence type="ECO:0000256" key="2">
    <source>
        <dbReference type="ARBA" id="ARBA00006432"/>
    </source>
</evidence>
<dbReference type="InterPro" id="IPR035979">
    <property type="entry name" value="RBD_domain_sf"/>
</dbReference>
<dbReference type="Pfam" id="PF00076">
    <property type="entry name" value="RRM_1"/>
    <property type="match status" value="2"/>
</dbReference>
<dbReference type="Gene3D" id="3.30.70.330">
    <property type="match status" value="2"/>
</dbReference>
<evidence type="ECO:0000256" key="10">
    <source>
        <dbReference type="PROSITE-ProRule" id="PRU00176"/>
    </source>
</evidence>
<feature type="region of interest" description="Disordered" evidence="11">
    <location>
        <begin position="8"/>
        <end position="32"/>
    </location>
</feature>
<keyword evidence="6" id="KW-0067">ATP-binding</keyword>
<evidence type="ECO:0000256" key="1">
    <source>
        <dbReference type="ARBA" id="ARBA00004123"/>
    </source>
</evidence>
<keyword evidence="3" id="KW-0436">Ligase</keyword>
<dbReference type="GO" id="GO:0005783">
    <property type="term" value="C:endoplasmic reticulum"/>
    <property type="evidence" value="ECO:0007669"/>
    <property type="project" value="TreeGrafter"/>
</dbReference>
<keyword evidence="14" id="KW-1185">Reference proteome</keyword>
<evidence type="ECO:0000256" key="9">
    <source>
        <dbReference type="ARBA" id="ARBA00036813"/>
    </source>
</evidence>
<evidence type="ECO:0000313" key="13">
    <source>
        <dbReference type="EMBL" id="KAK5780200.1"/>
    </source>
</evidence>
<dbReference type="InterPro" id="IPR034158">
    <property type="entry name" value="SF3B4_RRM1"/>
</dbReference>
<dbReference type="CDD" id="cd12334">
    <property type="entry name" value="RRM1_SF3B4"/>
    <property type="match status" value="1"/>
</dbReference>
<dbReference type="SMART" id="SM00360">
    <property type="entry name" value="RRM"/>
    <property type="match status" value="2"/>
</dbReference>
<organism evidence="13 14">
    <name type="scientific">Arxiozyma heterogenica</name>
    <dbReference type="NCBI Taxonomy" id="278026"/>
    <lineage>
        <taxon>Eukaryota</taxon>
        <taxon>Fungi</taxon>
        <taxon>Dikarya</taxon>
        <taxon>Ascomycota</taxon>
        <taxon>Saccharomycotina</taxon>
        <taxon>Saccharomycetes</taxon>
        <taxon>Saccharomycetales</taxon>
        <taxon>Saccharomycetaceae</taxon>
        <taxon>Arxiozyma</taxon>
    </lineage>
</organism>
<dbReference type="InterPro" id="IPR020845">
    <property type="entry name" value="AMP-binding_CS"/>
</dbReference>
<dbReference type="GO" id="GO:0005524">
    <property type="term" value="F:ATP binding"/>
    <property type="evidence" value="ECO:0007669"/>
    <property type="project" value="UniProtKB-KW"/>
</dbReference>
<name>A0AAN7WHU2_9SACH</name>
<dbReference type="InterPro" id="IPR012677">
    <property type="entry name" value="Nucleotide-bd_a/b_plait_sf"/>
</dbReference>
<dbReference type="PANTHER" id="PTHR43272">
    <property type="entry name" value="LONG-CHAIN-FATTY-ACID--COA LIGASE"/>
    <property type="match status" value="1"/>
</dbReference>
<dbReference type="PANTHER" id="PTHR43272:SF83">
    <property type="entry name" value="ACYL-COA SYNTHETASE LONG-CHAIN, ISOFORM J"/>
    <property type="match status" value="1"/>
</dbReference>
<dbReference type="PROSITE" id="PS50102">
    <property type="entry name" value="RRM"/>
    <property type="match status" value="2"/>
</dbReference>
<dbReference type="SUPFAM" id="SSF54928">
    <property type="entry name" value="RNA-binding domain, RBD"/>
    <property type="match status" value="1"/>
</dbReference>
<dbReference type="Pfam" id="PF00501">
    <property type="entry name" value="AMP-binding"/>
    <property type="match status" value="1"/>
</dbReference>
<comment type="similarity">
    <text evidence="2">Belongs to the ATP-dependent AMP-binding enzyme family.</text>
</comment>
<evidence type="ECO:0000256" key="11">
    <source>
        <dbReference type="SAM" id="MobiDB-lite"/>
    </source>
</evidence>
<dbReference type="Gene3D" id="3.40.50.12780">
    <property type="entry name" value="N-terminal domain of ligase-like"/>
    <property type="match status" value="1"/>
</dbReference>
<dbReference type="EMBL" id="JAWIZZ010000045">
    <property type="protein sequence ID" value="KAK5780200.1"/>
    <property type="molecule type" value="Genomic_DNA"/>
</dbReference>
<evidence type="ECO:0000256" key="3">
    <source>
        <dbReference type="ARBA" id="ARBA00022598"/>
    </source>
</evidence>
<accession>A0AAN7WHU2</accession>
<feature type="domain" description="RRM" evidence="12">
    <location>
        <begin position="734"/>
        <end position="813"/>
    </location>
</feature>
<comment type="catalytic activity">
    <reaction evidence="9">
        <text>a long-chain fatty acid + ATP + CoA = a long-chain fatty acyl-CoA + AMP + diphosphate</text>
        <dbReference type="Rhea" id="RHEA:15421"/>
        <dbReference type="ChEBI" id="CHEBI:30616"/>
        <dbReference type="ChEBI" id="CHEBI:33019"/>
        <dbReference type="ChEBI" id="CHEBI:57287"/>
        <dbReference type="ChEBI" id="CHEBI:57560"/>
        <dbReference type="ChEBI" id="CHEBI:83139"/>
        <dbReference type="ChEBI" id="CHEBI:456215"/>
        <dbReference type="EC" id="6.2.1.3"/>
    </reaction>
</comment>
<evidence type="ECO:0000256" key="8">
    <source>
        <dbReference type="ARBA" id="ARBA00023242"/>
    </source>
</evidence>
<evidence type="ECO:0000256" key="6">
    <source>
        <dbReference type="ARBA" id="ARBA00022840"/>
    </source>
</evidence>
<evidence type="ECO:0000256" key="5">
    <source>
        <dbReference type="ARBA" id="ARBA00022741"/>
    </source>
</evidence>
<gene>
    <name evidence="13" type="ORF">RI543_002745</name>
</gene>
<dbReference type="GO" id="GO:0005811">
    <property type="term" value="C:lipid droplet"/>
    <property type="evidence" value="ECO:0007669"/>
    <property type="project" value="TreeGrafter"/>
</dbReference>
<proteinExistence type="inferred from homology"/>